<gene>
    <name evidence="1" type="ORF">M9H77_35811</name>
</gene>
<reference evidence="2" key="1">
    <citation type="journal article" date="2023" name="Nat. Plants">
        <title>Single-cell RNA sequencing provides a high-resolution roadmap for understanding the multicellular compartmentation of specialized metabolism.</title>
        <authorList>
            <person name="Sun S."/>
            <person name="Shen X."/>
            <person name="Li Y."/>
            <person name="Li Y."/>
            <person name="Wang S."/>
            <person name="Li R."/>
            <person name="Zhang H."/>
            <person name="Shen G."/>
            <person name="Guo B."/>
            <person name="Wei J."/>
            <person name="Xu J."/>
            <person name="St-Pierre B."/>
            <person name="Chen S."/>
            <person name="Sun C."/>
        </authorList>
    </citation>
    <scope>NUCLEOTIDE SEQUENCE [LARGE SCALE GENOMIC DNA]</scope>
</reference>
<evidence type="ECO:0000313" key="1">
    <source>
        <dbReference type="EMBL" id="KAI5649806.1"/>
    </source>
</evidence>
<proteinExistence type="predicted"/>
<accession>A0ACB9ZQ21</accession>
<protein>
    <submittedName>
        <fullName evidence="1">Uncharacterized protein</fullName>
    </submittedName>
</protein>
<dbReference type="EMBL" id="CM044708">
    <property type="protein sequence ID" value="KAI5649806.1"/>
    <property type="molecule type" value="Genomic_DNA"/>
</dbReference>
<organism evidence="1 2">
    <name type="scientific">Catharanthus roseus</name>
    <name type="common">Madagascar periwinkle</name>
    <name type="synonym">Vinca rosea</name>
    <dbReference type="NCBI Taxonomy" id="4058"/>
    <lineage>
        <taxon>Eukaryota</taxon>
        <taxon>Viridiplantae</taxon>
        <taxon>Streptophyta</taxon>
        <taxon>Embryophyta</taxon>
        <taxon>Tracheophyta</taxon>
        <taxon>Spermatophyta</taxon>
        <taxon>Magnoliopsida</taxon>
        <taxon>eudicotyledons</taxon>
        <taxon>Gunneridae</taxon>
        <taxon>Pentapetalae</taxon>
        <taxon>asterids</taxon>
        <taxon>lamiids</taxon>
        <taxon>Gentianales</taxon>
        <taxon>Apocynaceae</taxon>
        <taxon>Rauvolfioideae</taxon>
        <taxon>Vinceae</taxon>
        <taxon>Catharanthinae</taxon>
        <taxon>Catharanthus</taxon>
    </lineage>
</organism>
<sequence>MLDTRNSTVPVSLESNLGGTCKTDKENQMKLAKIRLDRFQNRTTNTEKRTIGFCVKEGNQDIRTQKTDDKEQNRTTSFAIISESRSKPS</sequence>
<keyword evidence="2" id="KW-1185">Reference proteome</keyword>
<dbReference type="Proteomes" id="UP001060085">
    <property type="component" value="Linkage Group LG08"/>
</dbReference>
<comment type="caution">
    <text evidence="1">The sequence shown here is derived from an EMBL/GenBank/DDBJ whole genome shotgun (WGS) entry which is preliminary data.</text>
</comment>
<name>A0ACB9ZQ21_CATRO</name>
<evidence type="ECO:0000313" key="2">
    <source>
        <dbReference type="Proteomes" id="UP001060085"/>
    </source>
</evidence>